<evidence type="ECO:0000313" key="2">
    <source>
        <dbReference type="EMBL" id="BBH06559.1"/>
    </source>
</evidence>
<evidence type="ECO:0000256" key="1">
    <source>
        <dbReference type="SAM" id="MobiDB-lite"/>
    </source>
</evidence>
<organism evidence="2">
    <name type="scientific">Prunus dulcis</name>
    <name type="common">Almond</name>
    <name type="synonym">Amygdalus dulcis</name>
    <dbReference type="NCBI Taxonomy" id="3755"/>
    <lineage>
        <taxon>Eukaryota</taxon>
        <taxon>Viridiplantae</taxon>
        <taxon>Streptophyta</taxon>
        <taxon>Embryophyta</taxon>
        <taxon>Tracheophyta</taxon>
        <taxon>Spermatophyta</taxon>
        <taxon>Magnoliopsida</taxon>
        <taxon>eudicotyledons</taxon>
        <taxon>Gunneridae</taxon>
        <taxon>Pentapetalae</taxon>
        <taxon>rosids</taxon>
        <taxon>fabids</taxon>
        <taxon>Rosales</taxon>
        <taxon>Rosaceae</taxon>
        <taxon>Amygdaloideae</taxon>
        <taxon>Amygdaleae</taxon>
        <taxon>Prunus</taxon>
    </lineage>
</organism>
<proteinExistence type="predicted"/>
<feature type="compositionally biased region" description="Polar residues" evidence="1">
    <location>
        <begin position="81"/>
        <end position="96"/>
    </location>
</feature>
<feature type="region of interest" description="Disordered" evidence="1">
    <location>
        <begin position="75"/>
        <end position="96"/>
    </location>
</feature>
<dbReference type="AlphaFoldDB" id="A0A4Y1RQM7"/>
<sequence length="96" mass="10334">MVINEISPYNGILGRPWISKIEAITSALHQKIRYPIPGGGIGQINSDQAMARRCTAQGLKKSKQLQFTPVMQAANEARSVPSKQASSSEKGAVTPQ</sequence>
<protein>
    <submittedName>
        <fullName evidence="2">NAC domain containing protein 50</fullName>
    </submittedName>
</protein>
<gene>
    <name evidence="2" type="ORF">Prudu_018244</name>
</gene>
<name>A0A4Y1RQM7_PRUDU</name>
<dbReference type="EMBL" id="AP019302">
    <property type="protein sequence ID" value="BBH06559.1"/>
    <property type="molecule type" value="Genomic_DNA"/>
</dbReference>
<accession>A0A4Y1RQM7</accession>
<reference evidence="2" key="1">
    <citation type="journal article" date="2019" name="Science">
        <title>Mutation of a bHLH transcription factor allowed almond domestication.</title>
        <authorList>
            <person name="Sanchez-Perez R."/>
            <person name="Pavan S."/>
            <person name="Mazzeo R."/>
            <person name="Moldovan C."/>
            <person name="Aiese Cigliano R."/>
            <person name="Del Cueto J."/>
            <person name="Ricciardi F."/>
            <person name="Lotti C."/>
            <person name="Ricciardi L."/>
            <person name="Dicenta F."/>
            <person name="Lopez-Marques R.L."/>
            <person name="Lindberg Moller B."/>
        </authorList>
    </citation>
    <scope>NUCLEOTIDE SEQUENCE</scope>
</reference>